<dbReference type="Pfam" id="PF10230">
    <property type="entry name" value="LIDHydrolase"/>
    <property type="match status" value="1"/>
</dbReference>
<reference evidence="5 6" key="1">
    <citation type="journal article" date="2023" name="Hortic Res">
        <title>Pangenome of water caltrop reveals structural variations and asymmetric subgenome divergence after allopolyploidization.</title>
        <authorList>
            <person name="Zhang X."/>
            <person name="Chen Y."/>
            <person name="Wang L."/>
            <person name="Yuan Y."/>
            <person name="Fang M."/>
            <person name="Shi L."/>
            <person name="Lu R."/>
            <person name="Comes H.P."/>
            <person name="Ma Y."/>
            <person name="Chen Y."/>
            <person name="Huang G."/>
            <person name="Zhou Y."/>
            <person name="Zheng Z."/>
            <person name="Qiu Y."/>
        </authorList>
    </citation>
    <scope>NUCLEOTIDE SEQUENCE [LARGE SCALE GENOMIC DNA]</scope>
    <source>
        <tissue evidence="5">Roots</tissue>
    </source>
</reference>
<proteinExistence type="inferred from homology"/>
<keyword evidence="3" id="KW-0551">Lipid droplet</keyword>
<organism evidence="5 6">
    <name type="scientific">Trapa incisa</name>
    <dbReference type="NCBI Taxonomy" id="236973"/>
    <lineage>
        <taxon>Eukaryota</taxon>
        <taxon>Viridiplantae</taxon>
        <taxon>Streptophyta</taxon>
        <taxon>Embryophyta</taxon>
        <taxon>Tracheophyta</taxon>
        <taxon>Spermatophyta</taxon>
        <taxon>Magnoliopsida</taxon>
        <taxon>eudicotyledons</taxon>
        <taxon>Gunneridae</taxon>
        <taxon>Pentapetalae</taxon>
        <taxon>rosids</taxon>
        <taxon>malvids</taxon>
        <taxon>Myrtales</taxon>
        <taxon>Lythraceae</taxon>
        <taxon>Trapa</taxon>
    </lineage>
</organism>
<dbReference type="InterPro" id="IPR029058">
    <property type="entry name" value="AB_hydrolase_fold"/>
</dbReference>
<dbReference type="SUPFAM" id="SSF53474">
    <property type="entry name" value="alpha/beta-Hydrolases"/>
    <property type="match status" value="1"/>
</dbReference>
<evidence type="ECO:0000256" key="3">
    <source>
        <dbReference type="ARBA" id="ARBA00022677"/>
    </source>
</evidence>
<evidence type="ECO:0000313" key="5">
    <source>
        <dbReference type="EMBL" id="KAK4776136.1"/>
    </source>
</evidence>
<dbReference type="PANTHER" id="PTHR13390">
    <property type="entry name" value="LIPASE"/>
    <property type="match status" value="1"/>
</dbReference>
<comment type="subcellular location">
    <subcellularLocation>
        <location evidence="1">Lipid droplet</location>
    </subcellularLocation>
</comment>
<dbReference type="GO" id="GO:0019915">
    <property type="term" value="P:lipid storage"/>
    <property type="evidence" value="ECO:0007669"/>
    <property type="project" value="InterPro"/>
</dbReference>
<name>A0AAN7L7K2_9MYRT</name>
<keyword evidence="4" id="KW-0378">Hydrolase</keyword>
<evidence type="ECO:0000256" key="4">
    <source>
        <dbReference type="ARBA" id="ARBA00022801"/>
    </source>
</evidence>
<dbReference type="Gene3D" id="3.40.50.1820">
    <property type="entry name" value="alpha/beta hydrolase"/>
    <property type="match status" value="1"/>
</dbReference>
<evidence type="ECO:0000256" key="2">
    <source>
        <dbReference type="ARBA" id="ARBA00008300"/>
    </source>
</evidence>
<dbReference type="AlphaFoldDB" id="A0AAN7L7K2"/>
<keyword evidence="6" id="KW-1185">Reference proteome</keyword>
<gene>
    <name evidence="5" type="ORF">SAY87_024097</name>
</gene>
<comment type="caution">
    <text evidence="5">The sequence shown here is derived from an EMBL/GenBank/DDBJ whole genome shotgun (WGS) entry which is preliminary data.</text>
</comment>
<evidence type="ECO:0000313" key="6">
    <source>
        <dbReference type="Proteomes" id="UP001345219"/>
    </source>
</evidence>
<accession>A0AAN7L7K2</accession>
<dbReference type="EMBL" id="JAXIOK010000003">
    <property type="protein sequence ID" value="KAK4776136.1"/>
    <property type="molecule type" value="Genomic_DNA"/>
</dbReference>
<dbReference type="PANTHER" id="PTHR13390:SF0">
    <property type="entry name" value="LIPID DROPLET-ASSOCIATED HYDROLASE"/>
    <property type="match status" value="1"/>
</dbReference>
<comment type="similarity">
    <text evidence="2">Belongs to the AB hydrolase superfamily. LDAH family.</text>
</comment>
<dbReference type="GO" id="GO:0016298">
    <property type="term" value="F:lipase activity"/>
    <property type="evidence" value="ECO:0007669"/>
    <property type="project" value="InterPro"/>
</dbReference>
<dbReference type="GO" id="GO:0005811">
    <property type="term" value="C:lipid droplet"/>
    <property type="evidence" value="ECO:0007669"/>
    <property type="project" value="UniProtKB-SubCell"/>
</dbReference>
<dbReference type="InterPro" id="IPR019363">
    <property type="entry name" value="LDAH"/>
</dbReference>
<evidence type="ECO:0000256" key="1">
    <source>
        <dbReference type="ARBA" id="ARBA00004502"/>
    </source>
</evidence>
<protein>
    <recommendedName>
        <fullName evidence="7">Lipid droplet-associated hydrolase</fullName>
    </recommendedName>
</protein>
<sequence length="392" mass="44340">MLQYEWRGTPGSSQMLLRLVHSIAIAIARPLSRSLLFNSRTNFSTTCELRKMGRQSFHPQAASFRLCNVSSYTTEVLEILSEDPALHVLFIPGNPGEWLLIELVLTICMVEYLLVYWITTGVVAFYKDFVESLYQLLGGTVSITAVGHISHSRKDWEKRRLFSLQEQIDHKMDFIKQEMLDAGVPIILVGHSIGSHISLRMLEKSPEKVLYCIGLYPFLKVNSDSFQQSIIRNLCRASFTCAAVSLIVSSFGFLPRSASKFIISKSLGKSWSTTAIEAACSHLLNYHTVRNMLFMAMTEFEKLSEEPDWAFWEMNKRKLAFLFGTDDHWGPLQMLEEISCQVPEISLSIEREGHTHAFSCTQAGSTWVAEYVASSIKDHLSSDTFSGPRKAL</sequence>
<dbReference type="Proteomes" id="UP001345219">
    <property type="component" value="Chromosome 18"/>
</dbReference>
<evidence type="ECO:0008006" key="7">
    <source>
        <dbReference type="Google" id="ProtNLM"/>
    </source>
</evidence>